<dbReference type="VEuPathDB" id="FungiDB:HMPREF1541_00605"/>
<dbReference type="GeneID" id="19967944"/>
<feature type="repeat" description="Solcar" evidence="9">
    <location>
        <begin position="134"/>
        <end position="227"/>
    </location>
</feature>
<evidence type="ECO:0000256" key="3">
    <source>
        <dbReference type="ARBA" id="ARBA00022692"/>
    </source>
</evidence>
<name>W2SCI8_CYPE1</name>
<protein>
    <submittedName>
        <fullName evidence="11">Uncharacterized protein</fullName>
    </submittedName>
</protein>
<dbReference type="PANTHER" id="PTHR45829">
    <property type="entry name" value="MITOCHONDRIAL CARRIER PROTEIN RIM2"/>
    <property type="match status" value="1"/>
</dbReference>
<dbReference type="PANTHER" id="PTHR45829:SF4">
    <property type="entry name" value="MITOCHONDRIAL CARRIER PROTEIN RIM2"/>
    <property type="match status" value="1"/>
</dbReference>
<keyword evidence="4" id="KW-0677">Repeat</keyword>
<dbReference type="PRINTS" id="PR00926">
    <property type="entry name" value="MITOCARRIER"/>
</dbReference>
<organism evidence="11 12">
    <name type="scientific">Cyphellophora europaea (strain CBS 101466)</name>
    <name type="common">Phialophora europaea</name>
    <dbReference type="NCBI Taxonomy" id="1220924"/>
    <lineage>
        <taxon>Eukaryota</taxon>
        <taxon>Fungi</taxon>
        <taxon>Dikarya</taxon>
        <taxon>Ascomycota</taxon>
        <taxon>Pezizomycotina</taxon>
        <taxon>Eurotiomycetes</taxon>
        <taxon>Chaetothyriomycetidae</taxon>
        <taxon>Chaetothyriales</taxon>
        <taxon>Cyphellophoraceae</taxon>
        <taxon>Cyphellophora</taxon>
    </lineage>
</organism>
<keyword evidence="3 9" id="KW-0812">Transmembrane</keyword>
<evidence type="ECO:0000313" key="12">
    <source>
        <dbReference type="Proteomes" id="UP000030752"/>
    </source>
</evidence>
<dbReference type="Gene3D" id="1.50.40.10">
    <property type="entry name" value="Mitochondrial carrier domain"/>
    <property type="match status" value="2"/>
</dbReference>
<keyword evidence="5" id="KW-0999">Mitochondrion inner membrane</keyword>
<keyword evidence="7" id="KW-0496">Mitochondrion</keyword>
<evidence type="ECO:0000256" key="2">
    <source>
        <dbReference type="ARBA" id="ARBA00022448"/>
    </source>
</evidence>
<comment type="subcellular location">
    <subcellularLocation>
        <location evidence="1">Mitochondrion inner membrane</location>
        <topology evidence="1">Multi-pass membrane protein</topology>
    </subcellularLocation>
</comment>
<dbReference type="InterPro" id="IPR049562">
    <property type="entry name" value="SLC25A33/36-like"/>
</dbReference>
<evidence type="ECO:0000313" key="11">
    <source>
        <dbReference type="EMBL" id="ETN46421.1"/>
    </source>
</evidence>
<dbReference type="OrthoDB" id="269120at2759"/>
<evidence type="ECO:0000256" key="1">
    <source>
        <dbReference type="ARBA" id="ARBA00004448"/>
    </source>
</evidence>
<dbReference type="Proteomes" id="UP000030752">
    <property type="component" value="Unassembled WGS sequence"/>
</dbReference>
<dbReference type="PROSITE" id="PS50920">
    <property type="entry name" value="SOLCAR"/>
    <property type="match status" value="3"/>
</dbReference>
<dbReference type="HOGENOM" id="CLU_015166_6_0_1"/>
<keyword evidence="6" id="KW-1133">Transmembrane helix</keyword>
<dbReference type="RefSeq" id="XP_008711133.1">
    <property type="nucleotide sequence ID" value="XM_008712911.1"/>
</dbReference>
<dbReference type="InParanoid" id="W2SCI8"/>
<reference evidence="11 12" key="1">
    <citation type="submission" date="2013-03" db="EMBL/GenBank/DDBJ databases">
        <title>The Genome Sequence of Phialophora europaea CBS 101466.</title>
        <authorList>
            <consortium name="The Broad Institute Genomics Platform"/>
            <person name="Cuomo C."/>
            <person name="de Hoog S."/>
            <person name="Gorbushina A."/>
            <person name="Walker B."/>
            <person name="Young S.K."/>
            <person name="Zeng Q."/>
            <person name="Gargeya S."/>
            <person name="Fitzgerald M."/>
            <person name="Haas B."/>
            <person name="Abouelleil A."/>
            <person name="Allen A.W."/>
            <person name="Alvarado L."/>
            <person name="Arachchi H.M."/>
            <person name="Berlin A.M."/>
            <person name="Chapman S.B."/>
            <person name="Gainer-Dewar J."/>
            <person name="Goldberg J."/>
            <person name="Griggs A."/>
            <person name="Gujja S."/>
            <person name="Hansen M."/>
            <person name="Howarth C."/>
            <person name="Imamovic A."/>
            <person name="Ireland A."/>
            <person name="Larimer J."/>
            <person name="McCowan C."/>
            <person name="Murphy C."/>
            <person name="Pearson M."/>
            <person name="Poon T.W."/>
            <person name="Priest M."/>
            <person name="Roberts A."/>
            <person name="Saif S."/>
            <person name="Shea T."/>
            <person name="Sisk P."/>
            <person name="Sykes S."/>
            <person name="Wortman J."/>
            <person name="Nusbaum C."/>
            <person name="Birren B."/>
        </authorList>
    </citation>
    <scope>NUCLEOTIDE SEQUENCE [LARGE SCALE GENOMIC DNA]</scope>
    <source>
        <strain evidence="11 12">CBS 101466</strain>
    </source>
</reference>
<keyword evidence="2 10" id="KW-0813">Transport</keyword>
<dbReference type="GO" id="GO:0015218">
    <property type="term" value="F:pyrimidine nucleotide transmembrane transporter activity"/>
    <property type="evidence" value="ECO:0007669"/>
    <property type="project" value="InterPro"/>
</dbReference>
<evidence type="ECO:0000256" key="4">
    <source>
        <dbReference type="ARBA" id="ARBA00022737"/>
    </source>
</evidence>
<evidence type="ECO:0000256" key="10">
    <source>
        <dbReference type="RuleBase" id="RU000488"/>
    </source>
</evidence>
<dbReference type="eggNOG" id="KOG0757">
    <property type="taxonomic scope" value="Eukaryota"/>
</dbReference>
<dbReference type="SUPFAM" id="SSF103506">
    <property type="entry name" value="Mitochondrial carrier"/>
    <property type="match status" value="1"/>
</dbReference>
<evidence type="ECO:0000256" key="7">
    <source>
        <dbReference type="ARBA" id="ARBA00023128"/>
    </source>
</evidence>
<evidence type="ECO:0000256" key="9">
    <source>
        <dbReference type="PROSITE-ProRule" id="PRU00282"/>
    </source>
</evidence>
<feature type="repeat" description="Solcar" evidence="9">
    <location>
        <begin position="10"/>
        <end position="122"/>
    </location>
</feature>
<dbReference type="AlphaFoldDB" id="W2SCI8"/>
<dbReference type="InterPro" id="IPR023395">
    <property type="entry name" value="MCP_dom_sf"/>
</dbReference>
<dbReference type="EMBL" id="KB822711">
    <property type="protein sequence ID" value="ETN46421.1"/>
    <property type="molecule type" value="Genomic_DNA"/>
</dbReference>
<dbReference type="GO" id="GO:1990519">
    <property type="term" value="P:pyrimidine nucleotide import into mitochondrion"/>
    <property type="evidence" value="ECO:0007669"/>
    <property type="project" value="TreeGrafter"/>
</dbReference>
<keyword evidence="8 9" id="KW-0472">Membrane</keyword>
<proteinExistence type="inferred from homology"/>
<gene>
    <name evidence="11" type="ORF">HMPREF1541_00605</name>
</gene>
<dbReference type="GO" id="GO:0005743">
    <property type="term" value="C:mitochondrial inner membrane"/>
    <property type="evidence" value="ECO:0007669"/>
    <property type="project" value="UniProtKB-SubCell"/>
</dbReference>
<accession>W2SCI8</accession>
<dbReference type="InterPro" id="IPR002067">
    <property type="entry name" value="MCP"/>
</dbReference>
<feature type="repeat" description="Solcar" evidence="9">
    <location>
        <begin position="250"/>
        <end position="344"/>
    </location>
</feature>
<dbReference type="STRING" id="1220924.W2SCI8"/>
<comment type="similarity">
    <text evidence="10">Belongs to the mitochondrial carrier (TC 2.A.29) family.</text>
</comment>
<dbReference type="InterPro" id="IPR018108">
    <property type="entry name" value="MCP_transmembrane"/>
</dbReference>
<evidence type="ECO:0000256" key="6">
    <source>
        <dbReference type="ARBA" id="ARBA00022989"/>
    </source>
</evidence>
<evidence type="ECO:0000256" key="5">
    <source>
        <dbReference type="ARBA" id="ARBA00022792"/>
    </source>
</evidence>
<keyword evidence="12" id="KW-1185">Reference proteome</keyword>
<sequence>MSVTKEKPAVKPWAHFVAGGFGGMTATVLTSPLDVLRTRLQSDVYQAQLRAIKATHPPPPKTTLFTIPRVMLLHLRETGEIMSSIYTHEGFRALYKGLGANLVGVVPARSINFFVYGNGKRILNEHMNPEGRENAWSVHLLAAATAGIATGTATNPIWLVKTRLQLDKNRASDDPLRGRQYRNSWDCVKQTVRHEGIRGLYKGLTASYLGVTESTLQWVLYERLKLSLERREAIRLADKGYQRNWVDDVEEYGGKFSAAAFAKMFASALTYPHEVVRTRLRQAPKMVTESGKVTAKYTGLIQCFKLVAKEEGLAGLYGGMTPHLLRVAPSAAIMFSLYELTLRLLGTTA</sequence>
<dbReference type="Pfam" id="PF00153">
    <property type="entry name" value="Mito_carr"/>
    <property type="match status" value="3"/>
</dbReference>
<evidence type="ECO:0000256" key="8">
    <source>
        <dbReference type="ARBA" id="ARBA00023136"/>
    </source>
</evidence>
<dbReference type="FunCoup" id="W2SCI8">
    <property type="interactions" value="449"/>
</dbReference>